<proteinExistence type="predicted"/>
<reference evidence="4" key="1">
    <citation type="submission" date="2017-01" db="EMBL/GenBank/DDBJ databases">
        <authorList>
            <person name="Varghese N."/>
            <person name="Submissions S."/>
        </authorList>
    </citation>
    <scope>NUCLEOTIDE SEQUENCE [LARGE SCALE GENOMIC DNA]</scope>
    <source>
        <strain evidence="4">CGMCC 1.7737</strain>
    </source>
</reference>
<dbReference type="InterPro" id="IPR051682">
    <property type="entry name" value="Mito_Persulfide_Diox"/>
</dbReference>
<dbReference type="PANTHER" id="PTHR43084:SF1">
    <property type="entry name" value="PERSULFIDE DIOXYGENASE ETHE1, MITOCHONDRIAL"/>
    <property type="match status" value="1"/>
</dbReference>
<accession>A0A1N6VL11</accession>
<dbReference type="InterPro" id="IPR044528">
    <property type="entry name" value="POD-like_MBL-fold"/>
</dbReference>
<dbReference type="PANTHER" id="PTHR43084">
    <property type="entry name" value="PERSULFIDE DIOXYGENASE ETHE1"/>
    <property type="match status" value="1"/>
</dbReference>
<dbReference type="Gene3D" id="3.40.250.10">
    <property type="entry name" value="Rhodanese-like domain"/>
    <property type="match status" value="1"/>
</dbReference>
<dbReference type="InterPro" id="IPR001763">
    <property type="entry name" value="Rhodanese-like_dom"/>
</dbReference>
<evidence type="ECO:0000313" key="4">
    <source>
        <dbReference type="Proteomes" id="UP000186914"/>
    </source>
</evidence>
<dbReference type="EMBL" id="FTNO01000001">
    <property type="protein sequence ID" value="SIQ78573.1"/>
    <property type="molecule type" value="Genomic_DNA"/>
</dbReference>
<feature type="domain" description="Rhodanese" evidence="2">
    <location>
        <begin position="16"/>
        <end position="114"/>
    </location>
</feature>
<dbReference type="PROSITE" id="PS50206">
    <property type="entry name" value="RHODANESE_3"/>
    <property type="match status" value="1"/>
</dbReference>
<evidence type="ECO:0000259" key="2">
    <source>
        <dbReference type="PROSITE" id="PS50206"/>
    </source>
</evidence>
<protein>
    <submittedName>
        <fullName evidence="3">Glyoxylase, beta-lactamase superfamily II</fullName>
    </submittedName>
</protein>
<gene>
    <name evidence="3" type="ORF">SAMN05421858_0401</name>
</gene>
<evidence type="ECO:0000313" key="3">
    <source>
        <dbReference type="EMBL" id="SIQ78573.1"/>
    </source>
</evidence>
<dbReference type="CDD" id="cd07724">
    <property type="entry name" value="POD-like_MBL-fold"/>
    <property type="match status" value="1"/>
</dbReference>
<dbReference type="Pfam" id="PF00753">
    <property type="entry name" value="Lactamase_B"/>
    <property type="match status" value="1"/>
</dbReference>
<dbReference type="AlphaFoldDB" id="A0A1N6VL11"/>
<dbReference type="SMART" id="SM00450">
    <property type="entry name" value="RHOD"/>
    <property type="match status" value="1"/>
</dbReference>
<dbReference type="Pfam" id="PF00581">
    <property type="entry name" value="Rhodanese"/>
    <property type="match status" value="1"/>
</dbReference>
<dbReference type="GO" id="GO:0046872">
    <property type="term" value="F:metal ion binding"/>
    <property type="evidence" value="ECO:0007669"/>
    <property type="project" value="UniProtKB-KW"/>
</dbReference>
<dbReference type="InterPro" id="IPR001279">
    <property type="entry name" value="Metallo-B-lactamas"/>
</dbReference>
<keyword evidence="1" id="KW-0479">Metal-binding</keyword>
<evidence type="ECO:0000256" key="1">
    <source>
        <dbReference type="ARBA" id="ARBA00022723"/>
    </source>
</evidence>
<sequence>MEDALSARELYDRLQRGESVTVLDVRNRDEYETWHIDAENTVQTPYAEFMSAKVKDEISDLAESLDLEEPVLAVCPRGEASEQVAAMLRETGIDARNLADGMNGWARVYVARELPTESEDAETVLQYERPSSGCLSYLVVSDNEAAVIDPLRAFADRYAEDAREFGAELKYAIDTHVHADHVSGLREVADATDAEAILSEGARNRGLSFDAKLVEDGDELAVGEETLTAIHAPGHTSEMTLFRAENTLFSADTLFLDGIGRPDLEAGSDGASELADDLYDTLHERVLTLSDETLVAPGHVHAKTPLTEGGSFTAPLATVSESVSLLSLDRDEFVERVAGDLPPRPANYEDIVAVNLGTESVEEEAAFELELGPNNCAVQ</sequence>
<dbReference type="GO" id="GO:0050313">
    <property type="term" value="F:sulfur dioxygenase activity"/>
    <property type="evidence" value="ECO:0007669"/>
    <property type="project" value="InterPro"/>
</dbReference>
<dbReference type="Gene3D" id="3.60.15.10">
    <property type="entry name" value="Ribonuclease Z/Hydroxyacylglutathione hydrolase-like"/>
    <property type="match status" value="1"/>
</dbReference>
<dbReference type="InterPro" id="IPR036866">
    <property type="entry name" value="RibonucZ/Hydroxyglut_hydro"/>
</dbReference>
<keyword evidence="4" id="KW-1185">Reference proteome</keyword>
<dbReference type="SUPFAM" id="SSF56281">
    <property type="entry name" value="Metallo-hydrolase/oxidoreductase"/>
    <property type="match status" value="1"/>
</dbReference>
<dbReference type="SMART" id="SM00849">
    <property type="entry name" value="Lactamase_B"/>
    <property type="match status" value="1"/>
</dbReference>
<name>A0A1N6VL11_9EURY</name>
<dbReference type="SUPFAM" id="SSF52821">
    <property type="entry name" value="Rhodanese/Cell cycle control phosphatase"/>
    <property type="match status" value="1"/>
</dbReference>
<dbReference type="InterPro" id="IPR036873">
    <property type="entry name" value="Rhodanese-like_dom_sf"/>
</dbReference>
<dbReference type="GO" id="GO:0006749">
    <property type="term" value="P:glutathione metabolic process"/>
    <property type="evidence" value="ECO:0007669"/>
    <property type="project" value="InterPro"/>
</dbReference>
<dbReference type="Proteomes" id="UP000186914">
    <property type="component" value="Unassembled WGS sequence"/>
</dbReference>
<dbReference type="RefSeq" id="WP_076427502.1">
    <property type="nucleotide sequence ID" value="NZ_FTNO01000001.1"/>
</dbReference>
<organism evidence="3 4">
    <name type="scientific">Haladaptatus litoreus</name>
    <dbReference type="NCBI Taxonomy" id="553468"/>
    <lineage>
        <taxon>Archaea</taxon>
        <taxon>Methanobacteriati</taxon>
        <taxon>Methanobacteriota</taxon>
        <taxon>Stenosarchaea group</taxon>
        <taxon>Halobacteria</taxon>
        <taxon>Halobacteriales</taxon>
        <taxon>Haladaptataceae</taxon>
        <taxon>Haladaptatus</taxon>
    </lineage>
</organism>
<dbReference type="OrthoDB" id="247942at2157"/>
<dbReference type="GO" id="GO:0070813">
    <property type="term" value="P:hydrogen sulfide metabolic process"/>
    <property type="evidence" value="ECO:0007669"/>
    <property type="project" value="TreeGrafter"/>
</dbReference>